<evidence type="ECO:0000313" key="14">
    <source>
        <dbReference type="Proteomes" id="UP001652621"/>
    </source>
</evidence>
<evidence type="ECO:0000256" key="7">
    <source>
        <dbReference type="ARBA" id="ARBA00023053"/>
    </source>
</evidence>
<keyword evidence="9 13" id="KW-0472">Membrane</keyword>
<evidence type="ECO:0000256" key="3">
    <source>
        <dbReference type="ARBA" id="ARBA00022448"/>
    </source>
</evidence>
<evidence type="ECO:0000256" key="13">
    <source>
        <dbReference type="SAM" id="Phobius"/>
    </source>
</evidence>
<proteinExistence type="inferred from homology"/>
<dbReference type="InterPro" id="IPR001873">
    <property type="entry name" value="ENaC"/>
</dbReference>
<keyword evidence="3 12" id="KW-0813">Transport</keyword>
<evidence type="ECO:0000256" key="1">
    <source>
        <dbReference type="ARBA" id="ARBA00004141"/>
    </source>
</evidence>
<name>A0ABM3V343_MUSDO</name>
<keyword evidence="7" id="KW-0915">Sodium</keyword>
<dbReference type="Gene3D" id="2.60.470.10">
    <property type="entry name" value="Acid-sensing ion channels like domains"/>
    <property type="match status" value="1"/>
</dbReference>
<evidence type="ECO:0000256" key="6">
    <source>
        <dbReference type="ARBA" id="ARBA00022989"/>
    </source>
</evidence>
<evidence type="ECO:0000256" key="12">
    <source>
        <dbReference type="RuleBase" id="RU000679"/>
    </source>
</evidence>
<keyword evidence="11 12" id="KW-0407">Ion channel</keyword>
<evidence type="ECO:0000256" key="4">
    <source>
        <dbReference type="ARBA" id="ARBA00022461"/>
    </source>
</evidence>
<dbReference type="PANTHER" id="PTHR11690:SF288">
    <property type="entry name" value="AMILORIDE-SENSITIVE NA+ CHANNEL-RELATED"/>
    <property type="match status" value="1"/>
</dbReference>
<keyword evidence="14" id="KW-1185">Reference proteome</keyword>
<keyword evidence="6 13" id="KW-1133">Transmembrane helix</keyword>
<evidence type="ECO:0000256" key="10">
    <source>
        <dbReference type="ARBA" id="ARBA00023201"/>
    </source>
</evidence>
<feature type="transmembrane region" description="Helical" evidence="13">
    <location>
        <begin position="69"/>
        <end position="90"/>
    </location>
</feature>
<keyword evidence="8 12" id="KW-0406">Ion transport</keyword>
<dbReference type="GeneID" id="101897122"/>
<gene>
    <name evidence="15" type="primary">LOC101897122</name>
</gene>
<dbReference type="Pfam" id="PF00858">
    <property type="entry name" value="ASC"/>
    <property type="match status" value="1"/>
</dbReference>
<organism evidence="14 15">
    <name type="scientific">Musca domestica</name>
    <name type="common">House fly</name>
    <dbReference type="NCBI Taxonomy" id="7370"/>
    <lineage>
        <taxon>Eukaryota</taxon>
        <taxon>Metazoa</taxon>
        <taxon>Ecdysozoa</taxon>
        <taxon>Arthropoda</taxon>
        <taxon>Hexapoda</taxon>
        <taxon>Insecta</taxon>
        <taxon>Pterygota</taxon>
        <taxon>Neoptera</taxon>
        <taxon>Endopterygota</taxon>
        <taxon>Diptera</taxon>
        <taxon>Brachycera</taxon>
        <taxon>Muscomorpha</taxon>
        <taxon>Muscoidea</taxon>
        <taxon>Muscidae</taxon>
        <taxon>Musca</taxon>
    </lineage>
</organism>
<keyword evidence="5 12" id="KW-0812">Transmembrane</keyword>
<dbReference type="PANTHER" id="PTHR11690">
    <property type="entry name" value="AMILORIDE-SENSITIVE SODIUM CHANNEL-RELATED"/>
    <property type="match status" value="1"/>
</dbReference>
<protein>
    <submittedName>
        <fullName evidence="15">Pickpocket protein 19-like</fullName>
    </submittedName>
</protein>
<evidence type="ECO:0000313" key="15">
    <source>
        <dbReference type="RefSeq" id="XP_058980205.1"/>
    </source>
</evidence>
<evidence type="ECO:0000256" key="11">
    <source>
        <dbReference type="ARBA" id="ARBA00023303"/>
    </source>
</evidence>
<evidence type="ECO:0000256" key="5">
    <source>
        <dbReference type="ARBA" id="ARBA00022692"/>
    </source>
</evidence>
<evidence type="ECO:0000256" key="9">
    <source>
        <dbReference type="ARBA" id="ARBA00023136"/>
    </source>
</evidence>
<evidence type="ECO:0000256" key="2">
    <source>
        <dbReference type="ARBA" id="ARBA00007193"/>
    </source>
</evidence>
<keyword evidence="10 12" id="KW-0739">Sodium transport</keyword>
<comment type="subcellular location">
    <subcellularLocation>
        <location evidence="1">Membrane</location>
        <topology evidence="1">Multi-pass membrane protein</topology>
    </subcellularLocation>
</comment>
<dbReference type="Proteomes" id="UP001652621">
    <property type="component" value="Unplaced"/>
</dbReference>
<dbReference type="RefSeq" id="XP_058980205.1">
    <property type="nucleotide sequence ID" value="XM_059124222.1"/>
</dbReference>
<sequence length="350" mass="41118">MIYLKELAHYKNTNFEHPHGLQIFNKGVKTQHKTKSWFEKFKNQTPFCGECIAGIQHVWKPDTRTPIRIFWIIVIIAATIGCILMLLMVFRLRKEQPLATVVETAHLPIYAIRFPALALCPYNHINWLRYHAAEERYLPKNSTKEIRESFYHLLVAMEHVAFTHLIPIGEFLKRGTPPQVIRNIPLHDLAQFMAYRCNEVFVWCEFDTTRYDCCKIFIRERTELGVCLVFNSLVSEDSKKIQLTDPSYPWRARDSGEPSGITVMLRHNESYVRPNSTIPFRVTLLVKQAEEWNQQFHHTFYPNTHSDVMISPTLTETSSEARIIEPERREFKTDECKVSDLDCLYRNKVI</sequence>
<evidence type="ECO:0000256" key="8">
    <source>
        <dbReference type="ARBA" id="ARBA00023065"/>
    </source>
</evidence>
<comment type="similarity">
    <text evidence="2 12">Belongs to the amiloride-sensitive sodium channel (TC 1.A.6) family.</text>
</comment>
<keyword evidence="4 12" id="KW-0894">Sodium channel</keyword>
<reference evidence="15" key="1">
    <citation type="submission" date="2025-08" db="UniProtKB">
        <authorList>
            <consortium name="RefSeq"/>
        </authorList>
    </citation>
    <scope>IDENTIFICATION</scope>
    <source>
        <strain evidence="15">Aabys</strain>
        <tissue evidence="15">Whole body</tissue>
    </source>
</reference>
<accession>A0ABM3V343</accession>